<dbReference type="EMBL" id="CP053587">
    <property type="protein sequence ID" value="WNZ27577.1"/>
    <property type="molecule type" value="Genomic_DNA"/>
</dbReference>
<accession>A0AA96WKI5</accession>
<protein>
    <submittedName>
        <fullName evidence="2">Uncharacterized protein</fullName>
    </submittedName>
</protein>
<keyword evidence="1" id="KW-0812">Transmembrane</keyword>
<proteinExistence type="predicted"/>
<reference evidence="2" key="1">
    <citation type="submission" date="2020-05" db="EMBL/GenBank/DDBJ databases">
        <authorList>
            <person name="Zhu T."/>
            <person name="Keshari N."/>
            <person name="Lu X."/>
        </authorList>
    </citation>
    <scope>NUCLEOTIDE SEQUENCE</scope>
    <source>
        <strain evidence="2">NK1-12</strain>
    </source>
</reference>
<dbReference type="RefSeq" id="WP_316435951.1">
    <property type="nucleotide sequence ID" value="NZ_CP053587.1"/>
</dbReference>
<name>A0AA96WKI5_9CYAN</name>
<feature type="transmembrane region" description="Helical" evidence="1">
    <location>
        <begin position="66"/>
        <end position="83"/>
    </location>
</feature>
<dbReference type="AlphaFoldDB" id="A0AA96WKI5"/>
<evidence type="ECO:0000256" key="1">
    <source>
        <dbReference type="SAM" id="Phobius"/>
    </source>
</evidence>
<gene>
    <name evidence="2" type="ORF">HJG54_32460</name>
</gene>
<sequence>MRRKASHLRRWLRLSLATFLLLIVIHLALPALFLILQVPSFAIGNEAVWILRWENTSDSTGIQFNLLLLLTIAVGVGLLGILLPPNRQHTD</sequence>
<evidence type="ECO:0000313" key="2">
    <source>
        <dbReference type="EMBL" id="WNZ27577.1"/>
    </source>
</evidence>
<organism evidence="2">
    <name type="scientific">Leptolyngbya sp. NK1-12</name>
    <dbReference type="NCBI Taxonomy" id="2547451"/>
    <lineage>
        <taxon>Bacteria</taxon>
        <taxon>Bacillati</taxon>
        <taxon>Cyanobacteriota</taxon>
        <taxon>Cyanophyceae</taxon>
        <taxon>Leptolyngbyales</taxon>
        <taxon>Leptolyngbyaceae</taxon>
        <taxon>Leptolyngbya group</taxon>
        <taxon>Leptolyngbya</taxon>
    </lineage>
</organism>
<keyword evidence="1" id="KW-1133">Transmembrane helix</keyword>
<keyword evidence="1" id="KW-0472">Membrane</keyword>